<accession>A0A1E4U2B3</accession>
<protein>
    <submittedName>
        <fullName evidence="2">Uncharacterized protein</fullName>
    </submittedName>
</protein>
<dbReference type="Proteomes" id="UP000094236">
    <property type="component" value="Unassembled WGS sequence"/>
</dbReference>
<gene>
    <name evidence="2" type="ORF">PACTADRAFT_631</name>
</gene>
<reference evidence="3" key="1">
    <citation type="submission" date="2016-05" db="EMBL/GenBank/DDBJ databases">
        <title>Comparative genomics of biotechnologically important yeasts.</title>
        <authorList>
            <consortium name="DOE Joint Genome Institute"/>
            <person name="Riley R."/>
            <person name="Haridas S."/>
            <person name="Wolfe K.H."/>
            <person name="Lopes M.R."/>
            <person name="Hittinger C.T."/>
            <person name="Goker M."/>
            <person name="Salamov A."/>
            <person name="Wisecaver J."/>
            <person name="Long T.M."/>
            <person name="Aerts A.L."/>
            <person name="Barry K."/>
            <person name="Choi C."/>
            <person name="Clum A."/>
            <person name="Coughlan A.Y."/>
            <person name="Deshpande S."/>
            <person name="Douglass A.P."/>
            <person name="Hanson S.J."/>
            <person name="Klenk H.-P."/>
            <person name="Labutti K."/>
            <person name="Lapidus A."/>
            <person name="Lindquist E."/>
            <person name="Lipzen A."/>
            <person name="Meier-Kolthoff J.P."/>
            <person name="Ohm R.A."/>
            <person name="Otillar R.P."/>
            <person name="Pangilinan J."/>
            <person name="Peng Y."/>
            <person name="Rokas A."/>
            <person name="Rosa C.A."/>
            <person name="Scheuner C."/>
            <person name="Sibirny A.A."/>
            <person name="Slot J.C."/>
            <person name="Stielow J.B."/>
            <person name="Sun H."/>
            <person name="Kurtzman C.P."/>
            <person name="Blackwell M."/>
            <person name="Grigoriev I.V."/>
            <person name="Jeffries T.W."/>
        </authorList>
    </citation>
    <scope>NUCLEOTIDE SEQUENCE [LARGE SCALE GENOMIC DNA]</scope>
    <source>
        <strain evidence="3">NRRL Y-2460</strain>
    </source>
</reference>
<dbReference type="OrthoDB" id="4081497at2759"/>
<name>A0A1E4U2B3_PACTA</name>
<feature type="coiled-coil region" evidence="1">
    <location>
        <begin position="59"/>
        <end position="90"/>
    </location>
</feature>
<dbReference type="AlphaFoldDB" id="A0A1E4U2B3"/>
<keyword evidence="1" id="KW-0175">Coiled coil</keyword>
<organism evidence="2 3">
    <name type="scientific">Pachysolen tannophilus NRRL Y-2460</name>
    <dbReference type="NCBI Taxonomy" id="669874"/>
    <lineage>
        <taxon>Eukaryota</taxon>
        <taxon>Fungi</taxon>
        <taxon>Dikarya</taxon>
        <taxon>Ascomycota</taxon>
        <taxon>Saccharomycotina</taxon>
        <taxon>Pichiomycetes</taxon>
        <taxon>Pachysolenaceae</taxon>
        <taxon>Pachysolen</taxon>
    </lineage>
</organism>
<proteinExistence type="predicted"/>
<dbReference type="EMBL" id="KV454011">
    <property type="protein sequence ID" value="ODV98146.1"/>
    <property type="molecule type" value="Genomic_DNA"/>
</dbReference>
<keyword evidence="3" id="KW-1185">Reference proteome</keyword>
<evidence type="ECO:0000313" key="3">
    <source>
        <dbReference type="Proteomes" id="UP000094236"/>
    </source>
</evidence>
<sequence>MSNNTNNNNSHGDKQQYLSLANSYSNYLYKNLNKLINETDIDNELLSKINQIHKDDDKIMKQHNNLKILNDKLEKAMEKLDANLNNAKNYLIRNKLISIENGGNVVNDNLQLKSELIDQNIRILENCVKLIKKENK</sequence>
<evidence type="ECO:0000313" key="2">
    <source>
        <dbReference type="EMBL" id="ODV98146.1"/>
    </source>
</evidence>
<evidence type="ECO:0000256" key="1">
    <source>
        <dbReference type="SAM" id="Coils"/>
    </source>
</evidence>